<keyword evidence="1" id="KW-0732">Signal</keyword>
<dbReference type="InterPro" id="IPR010502">
    <property type="entry name" value="Carb-bd_dom_fam9"/>
</dbReference>
<dbReference type="Pfam" id="PF06452">
    <property type="entry name" value="CBM9_1"/>
    <property type="match status" value="1"/>
</dbReference>
<evidence type="ECO:0000259" key="2">
    <source>
        <dbReference type="Pfam" id="PF06452"/>
    </source>
</evidence>
<dbReference type="Gene3D" id="3.20.20.80">
    <property type="entry name" value="Glycosidases"/>
    <property type="match status" value="1"/>
</dbReference>
<reference evidence="4 5" key="1">
    <citation type="submission" date="2024-09" db="EMBL/GenBank/DDBJ databases">
        <authorList>
            <person name="Sun Q."/>
            <person name="Mori K."/>
        </authorList>
    </citation>
    <scope>NUCLEOTIDE SEQUENCE [LARGE SCALE GENOMIC DNA]</scope>
    <source>
        <strain evidence="4 5">CCM 3426</strain>
    </source>
</reference>
<dbReference type="SUPFAM" id="SSF51445">
    <property type="entry name" value="(Trans)glycosidases"/>
    <property type="match status" value="1"/>
</dbReference>
<dbReference type="InterPro" id="IPR024655">
    <property type="entry name" value="Asl1_glyco_hydro_catalytic"/>
</dbReference>
<dbReference type="Proteomes" id="UP001589647">
    <property type="component" value="Unassembled WGS sequence"/>
</dbReference>
<gene>
    <name evidence="4" type="ORF">ACFFV7_44575</name>
</gene>
<dbReference type="Gene3D" id="2.60.40.1190">
    <property type="match status" value="1"/>
</dbReference>
<feature type="domain" description="Asl1-like glycosyl hydrolase catalytic" evidence="3">
    <location>
        <begin position="413"/>
        <end position="554"/>
    </location>
</feature>
<dbReference type="PANTHER" id="PTHR12631">
    <property type="entry name" value="ALPHA-L-IDURONIDASE"/>
    <property type="match status" value="1"/>
</dbReference>
<dbReference type="EMBL" id="JBHMEI010000076">
    <property type="protein sequence ID" value="MFB9208321.1"/>
    <property type="molecule type" value="Genomic_DNA"/>
</dbReference>
<evidence type="ECO:0000256" key="1">
    <source>
        <dbReference type="SAM" id="SignalP"/>
    </source>
</evidence>
<evidence type="ECO:0000259" key="3">
    <source>
        <dbReference type="Pfam" id="PF11790"/>
    </source>
</evidence>
<keyword evidence="5" id="KW-1185">Reference proteome</keyword>
<dbReference type="InterPro" id="IPR051923">
    <property type="entry name" value="Glycosyl_Hydrolase_39"/>
</dbReference>
<accession>A0ABV5IUT1</accession>
<proteinExistence type="predicted"/>
<protein>
    <submittedName>
        <fullName evidence="4">Sugar-binding protein</fullName>
    </submittedName>
</protein>
<dbReference type="InterPro" id="IPR017853">
    <property type="entry name" value="GH"/>
</dbReference>
<evidence type="ECO:0000313" key="5">
    <source>
        <dbReference type="Proteomes" id="UP001589647"/>
    </source>
</evidence>
<feature type="chain" id="PRO_5045690564" evidence="1">
    <location>
        <begin position="29"/>
        <end position="1050"/>
    </location>
</feature>
<feature type="domain" description="Carbohydrate-binding" evidence="2">
    <location>
        <begin position="892"/>
        <end position="1030"/>
    </location>
</feature>
<dbReference type="Gene3D" id="2.60.120.260">
    <property type="entry name" value="Galactose-binding domain-like"/>
    <property type="match status" value="1"/>
</dbReference>
<evidence type="ECO:0000313" key="4">
    <source>
        <dbReference type="EMBL" id="MFB9208321.1"/>
    </source>
</evidence>
<comment type="caution">
    <text evidence="4">The sequence shown here is derived from an EMBL/GenBank/DDBJ whole genome shotgun (WGS) entry which is preliminary data.</text>
</comment>
<organism evidence="4 5">
    <name type="scientific">Nonomuraea spiralis</name>
    <dbReference type="NCBI Taxonomy" id="46182"/>
    <lineage>
        <taxon>Bacteria</taxon>
        <taxon>Bacillati</taxon>
        <taxon>Actinomycetota</taxon>
        <taxon>Actinomycetes</taxon>
        <taxon>Streptosporangiales</taxon>
        <taxon>Streptosporangiaceae</taxon>
        <taxon>Nonomuraea</taxon>
    </lineage>
</organism>
<dbReference type="SUPFAM" id="SSF49344">
    <property type="entry name" value="CBD9-like"/>
    <property type="match status" value="1"/>
</dbReference>
<dbReference type="Pfam" id="PF11790">
    <property type="entry name" value="Glyco_hydro_cc"/>
    <property type="match status" value="1"/>
</dbReference>
<dbReference type="PANTHER" id="PTHR12631:SF10">
    <property type="entry name" value="BETA-XYLOSIDASE-LIKE PROTEIN-RELATED"/>
    <property type="match status" value="1"/>
</dbReference>
<dbReference type="RefSeq" id="WP_189654146.1">
    <property type="nucleotide sequence ID" value="NZ_BMRC01000059.1"/>
</dbReference>
<name>A0ABV5IUT1_9ACTN</name>
<dbReference type="CDD" id="cd09621">
    <property type="entry name" value="CBM9_like_5"/>
    <property type="match status" value="1"/>
</dbReference>
<sequence length="1050" mass="111343">MRSRIHLWLRTVIISLLIVPLLAVPSHAATDIDEVVGDFEYGTQGWTLGLGPEFPGAKGTLTSDAADAKTGARSALLTADLTAGGKYVEAGYATTADLKALSLWARSPALPTVTLRLVDSTGQTHQQRLPLAAGGDWQRLTVTAFAAGQSYLHFGGAGDGVWHGPAKRVAFLVERTGQLGLDGVTITAPAPDLALGQRAVGNVFVQPAQPSFDVTSRGDALTWSVRDLSGVQVASGSGTPGTLAVPVTRPGHYRLSVTATSAGTAIATKETTFAVLTPFTATGDSPFGVAGHFTRADWGAPGGDLLELAAKAGVRTVRDDAFWDSIEKTNGVYEYGRYDPLHATLDAKDMRWLAIAAYTNPHHDGNATPYTDAGRAAYAAYASALIGRYDLPWIEVYNEFNIGFGDRGNGPADSRADYYFPLLKATYEKVKADHPQVTVVGPASAGVPLAWLEELFKLGALNYLDAVSIHPYVYPGTPESAAKSIDDLDALVRKYNNGRSKPIWVTEQGWPTHTDARGVTEATQAAYVVRTHVTALAKGVQRFFWYDFMNDGTDPALNEDNFGLVRNTADASGRWTPKPGYVAYAAMTRQLTGAAHVRQEAEGRQLFRKDGHDLRVLWSAQPATVSLRTDAPLTVTDLTGASEVLRPLGGRVTLSLSGDPVYVRGDAVLEDAARYTITGGGAVVGEKIELKLAVDTTRGPAVRGSFAIGDVDVPVSVRGGRKAEIPVSLPAVPRTGPLDLVGRLKIHGRPVARLGSRVEVTQPFAITARHVLPDDLAITVRNLSAKELAPGDLGWTFGARTGTLPIAGTVPAGGSRTERLPLADLPAGPYELRLGAVAGVGVTGRVARVADGALNRADRATITVDGVPDDLTGRPAVDLADGTVKIPAYGGADDLSGTLHVTWDADRFYLSARIHDDTHTQTSTGADIWQGDSLQFAVAAGLPGETRTWSELGLALTAQGPQFHRWLGEGPQPDAKVAVTRDETARETVYELSLPWAALAPLTPQDGLFSLSVVANDNDGTGREGWIEWGSGIAGTKNPALFRPARFIGQ</sequence>
<feature type="signal peptide" evidence="1">
    <location>
        <begin position="1"/>
        <end position="28"/>
    </location>
</feature>